<dbReference type="InterPro" id="IPR013103">
    <property type="entry name" value="RVT_2"/>
</dbReference>
<feature type="domain" description="Reverse transcriptase Ty1/copia-type" evidence="2">
    <location>
        <begin position="60"/>
        <end position="219"/>
    </location>
</feature>
<dbReference type="CDD" id="cd09272">
    <property type="entry name" value="RNase_HI_RT_Ty1"/>
    <property type="match status" value="1"/>
</dbReference>
<evidence type="ECO:0000256" key="1">
    <source>
        <dbReference type="SAM" id="MobiDB-lite"/>
    </source>
</evidence>
<gene>
    <name evidence="3" type="ORF">Tci_002530</name>
</gene>
<reference evidence="3" key="1">
    <citation type="journal article" date="2019" name="Sci. Rep.">
        <title>Draft genome of Tanacetum cinerariifolium, the natural source of mosquito coil.</title>
        <authorList>
            <person name="Yamashiro T."/>
            <person name="Shiraishi A."/>
            <person name="Satake H."/>
            <person name="Nakayama K."/>
        </authorList>
    </citation>
    <scope>NUCLEOTIDE SEQUENCE</scope>
</reference>
<dbReference type="Pfam" id="PF07727">
    <property type="entry name" value="RVT_2"/>
    <property type="match status" value="2"/>
</dbReference>
<dbReference type="SUPFAM" id="SSF56672">
    <property type="entry name" value="DNA/RNA polymerases"/>
    <property type="match status" value="1"/>
</dbReference>
<comment type="caution">
    <text evidence="3">The sequence shown here is derived from an EMBL/GenBank/DDBJ whole genome shotgun (WGS) entry which is preliminary data.</text>
</comment>
<protein>
    <submittedName>
        <fullName evidence="3">Uncharacterized mitochondrial protein AtMg00810-like</fullName>
    </submittedName>
</protein>
<dbReference type="InterPro" id="IPR043502">
    <property type="entry name" value="DNA/RNA_pol_sf"/>
</dbReference>
<dbReference type="InterPro" id="IPR027124">
    <property type="entry name" value="Swc5/CFDP1/2"/>
</dbReference>
<evidence type="ECO:0000259" key="2">
    <source>
        <dbReference type="Pfam" id="PF07727"/>
    </source>
</evidence>
<evidence type="ECO:0000313" key="3">
    <source>
        <dbReference type="EMBL" id="GEU30552.1"/>
    </source>
</evidence>
<feature type="region of interest" description="Disordered" evidence="1">
    <location>
        <begin position="439"/>
        <end position="461"/>
    </location>
</feature>
<proteinExistence type="predicted"/>
<dbReference type="EMBL" id="BKCJ010000167">
    <property type="protein sequence ID" value="GEU30552.1"/>
    <property type="molecule type" value="Genomic_DNA"/>
</dbReference>
<organism evidence="3">
    <name type="scientific">Tanacetum cinerariifolium</name>
    <name type="common">Dalmatian daisy</name>
    <name type="synonym">Chrysanthemum cinerariifolium</name>
    <dbReference type="NCBI Taxonomy" id="118510"/>
    <lineage>
        <taxon>Eukaryota</taxon>
        <taxon>Viridiplantae</taxon>
        <taxon>Streptophyta</taxon>
        <taxon>Embryophyta</taxon>
        <taxon>Tracheophyta</taxon>
        <taxon>Spermatophyta</taxon>
        <taxon>Magnoliopsida</taxon>
        <taxon>eudicotyledons</taxon>
        <taxon>Gunneridae</taxon>
        <taxon>Pentapetalae</taxon>
        <taxon>asterids</taxon>
        <taxon>campanulids</taxon>
        <taxon>Asterales</taxon>
        <taxon>Asteraceae</taxon>
        <taxon>Asteroideae</taxon>
        <taxon>Anthemideae</taxon>
        <taxon>Anthemidinae</taxon>
        <taxon>Tanacetum</taxon>
    </lineage>
</organism>
<name>A0A6L2J193_TANCI</name>
<sequence length="1323" mass="151509">MPELEDITYSDDEDDVCTEADFNNLETSIIVSPIPTTRVHKDHHVTQIIGDLSSATQTRKVKSAFLYGIIEEEVYVCQPLGFEDPDYPDKVYKMVKALYGLHQAPRAWYETLANYLLENGFQRKIDQTLFIKRQKDDILLVQIYVDDIIFGSTNKDLCKDFENLMKDKFQMSSIGELTFFLGLQVKQKKDEIFISQDKYVAEILRKFGLIDGQSSSTPIDTKKPLLKDADDSDYDGASLDRKFTTGGCQFLGCRLIYWQCKKQTIMATSSTEAEFVAATSCCAQVLWIQNQLLDYGFGLTMHVVLSVMESLKRMLYVLNILSAGSLTTPQMVNDVMRLQALVDKKKVIITEATIRDALHLHDAEGVECLPNKEIFTELARIGVGKERSEVETPLFEGMIVAQVDEGADEVNFKDVSTAGVAADGDDSAADDVVPTVVEEPFIPSPTPPTSPPQPLYDQPSTSQGRMIADIDADVDVTLKDVTDVAKDVQDAKIDEKPAELQEVVEVVTTAKLITEVVTAAALQLTTDAAQTLTTAPKEPKPLKKQAQIKQDEAYARELEAELNKNIDWDKVIDHVQRKEKEDNTIKRRLKKKKLDEEVAELKRHLQIGPNDEDDVYTEATPLARKVPVVDYEIYTENKKPYYKIIRVDGSPQLFLSFLSLLRNFDREDLEMLWELVKARFASSKPKNFSDDFLLTTFIYMFEKPEMILLVKRRYPLLRFTLDQLINTVRLEVEEESKCHRRYCPKPDIREQALKLEKWKNAMDVEIDALMRNETWDKSNQGWPLRQFDVKNAFLHEELKEEVYIYKQSNSDHTIFLRHRGDRVTCLIIYVDDMIITENDESEIKKLKEGLCAKFKMKDLGNLRYLSMLTGLETKEIKDKLLNISPWLEVIWSYGKVKSKKSSPYQVLMLNSESSNEKIKWSKKTKMVESNEKIKWKGSREREGNGYKLWYSGSSKARNGVGFIIAGRLKDDVVRVTRRSDMIMAILVVIDGEAVNVINAYAPGDLNCHIGAAANGYAEVHGGFGFGDRNEERRIILEFATAHEMVKNLKGEAIETFRANLFEKLSALEDIMSARNANQMWNTFANVIRDVAKDSLGVAKNVRYIKDEGGRTIVREEDIRNRWEEYFSSFFNESTPIKSRPKRNEEVGSSRQQMHYDCYYSRINQEEVKDALQRMGRNKSVGLDQIPIEAWRCLGEDPYTDNTGEHRVFPVEVGLHQDDIVLIAESTKGLNNKIKRVAIRPAMLYGSECWSIMKAQANRVQVAELRMLRWTYGKTMVDMIHNGVFKVELDVNSVIDEMKEERLRWFGHVRRRLQSALLGKWKLC</sequence>
<accession>A0A6L2J193</accession>
<dbReference type="PANTHER" id="PTHR23227:SF67">
    <property type="entry name" value="CRANIOFACIAL DEVELOPMENT PROTEIN 2-LIKE"/>
    <property type="match status" value="1"/>
</dbReference>
<feature type="compositionally biased region" description="Pro residues" evidence="1">
    <location>
        <begin position="442"/>
        <end position="454"/>
    </location>
</feature>
<dbReference type="PANTHER" id="PTHR23227">
    <property type="entry name" value="BUCENTAUR RELATED"/>
    <property type="match status" value="1"/>
</dbReference>
<feature type="domain" description="Reverse transcriptase Ty1/copia-type" evidence="2">
    <location>
        <begin position="805"/>
        <end position="865"/>
    </location>
</feature>